<dbReference type="GO" id="GO:0005634">
    <property type="term" value="C:nucleus"/>
    <property type="evidence" value="ECO:0007669"/>
    <property type="project" value="TreeGrafter"/>
</dbReference>
<evidence type="ECO:0000313" key="2">
    <source>
        <dbReference type="EMBL" id="VDN32371.1"/>
    </source>
</evidence>
<dbReference type="Proteomes" id="UP000271098">
    <property type="component" value="Unassembled WGS sequence"/>
</dbReference>
<organism evidence="4">
    <name type="scientific">Gongylonema pulchrum</name>
    <dbReference type="NCBI Taxonomy" id="637853"/>
    <lineage>
        <taxon>Eukaryota</taxon>
        <taxon>Metazoa</taxon>
        <taxon>Ecdysozoa</taxon>
        <taxon>Nematoda</taxon>
        <taxon>Chromadorea</taxon>
        <taxon>Rhabditida</taxon>
        <taxon>Spirurina</taxon>
        <taxon>Spiruromorpha</taxon>
        <taxon>Spiruroidea</taxon>
        <taxon>Gongylonematidae</taxon>
        <taxon>Gongylonema</taxon>
    </lineage>
</organism>
<dbReference type="GO" id="GO:0005737">
    <property type="term" value="C:cytoplasm"/>
    <property type="evidence" value="ECO:0007669"/>
    <property type="project" value="TreeGrafter"/>
</dbReference>
<accession>A0A183ECQ3</accession>
<dbReference type="InterPro" id="IPR003152">
    <property type="entry name" value="FATC_dom"/>
</dbReference>
<feature type="domain" description="FATC" evidence="1">
    <location>
        <begin position="120"/>
        <end position="152"/>
    </location>
</feature>
<dbReference type="PROSITE" id="PS51190">
    <property type="entry name" value="FATC"/>
    <property type="match status" value="1"/>
</dbReference>
<dbReference type="SMART" id="SM01343">
    <property type="entry name" value="FATC"/>
    <property type="match status" value="1"/>
</dbReference>
<dbReference type="AlphaFoldDB" id="A0A183ECQ3"/>
<dbReference type="GO" id="GO:0004674">
    <property type="term" value="F:protein serine/threonine kinase activity"/>
    <property type="evidence" value="ECO:0007669"/>
    <property type="project" value="TreeGrafter"/>
</dbReference>
<dbReference type="InterPro" id="IPR050517">
    <property type="entry name" value="DDR_Repair_Kinase"/>
</dbReference>
<reference evidence="4" key="1">
    <citation type="submission" date="2016-06" db="UniProtKB">
        <authorList>
            <consortium name="WormBaseParasite"/>
        </authorList>
    </citation>
    <scope>IDENTIFICATION</scope>
</reference>
<dbReference type="PANTHER" id="PTHR11139">
    <property type="entry name" value="ATAXIA TELANGIECTASIA MUTATED ATM -RELATED"/>
    <property type="match status" value="1"/>
</dbReference>
<dbReference type="GO" id="GO:0031931">
    <property type="term" value="C:TORC1 complex"/>
    <property type="evidence" value="ECO:0007669"/>
    <property type="project" value="TreeGrafter"/>
</dbReference>
<evidence type="ECO:0000313" key="4">
    <source>
        <dbReference type="WBParaSite" id="GPUH_0001876901-mRNA-1"/>
    </source>
</evidence>
<protein>
    <submittedName>
        <fullName evidence="4">FATC domain-containing protein</fullName>
    </submittedName>
</protein>
<evidence type="ECO:0000313" key="3">
    <source>
        <dbReference type="Proteomes" id="UP000271098"/>
    </source>
</evidence>
<dbReference type="PANTHER" id="PTHR11139:SF119">
    <property type="entry name" value="SERINE_THREONINE-PROTEIN KINASE SMG1"/>
    <property type="match status" value="1"/>
</dbReference>
<keyword evidence="3" id="KW-1185">Reference proteome</keyword>
<gene>
    <name evidence="2" type="ORF">GPUH_LOCUS18744</name>
</gene>
<reference evidence="2 3" key="2">
    <citation type="submission" date="2018-11" db="EMBL/GenBank/DDBJ databases">
        <authorList>
            <consortium name="Pathogen Informatics"/>
        </authorList>
    </citation>
    <scope>NUCLEOTIDE SEQUENCE [LARGE SCALE GENOMIC DNA]</scope>
</reference>
<dbReference type="GO" id="GO:0031932">
    <property type="term" value="C:TORC2 complex"/>
    <property type="evidence" value="ECO:0007669"/>
    <property type="project" value="TreeGrafter"/>
</dbReference>
<sequence>MHDIRPLLKFFAHVSPTDEIVLILLSGVASRGGQFVSDLGSKKIKRIGAVICNVSEGEITGQDGTPVIQVVPKPCAERYEGQQQQNLHGKHVVKRVLMKLDGVVSNDSGKNQKDVHGKTETLTVAEQVDLLIRQAMDISNLSLMYEGWTAWV</sequence>
<dbReference type="WBParaSite" id="GPUH_0001876901-mRNA-1">
    <property type="protein sequence ID" value="GPUH_0001876901-mRNA-1"/>
    <property type="gene ID" value="GPUH_0001876901"/>
</dbReference>
<proteinExistence type="predicted"/>
<dbReference type="OrthoDB" id="10065496at2759"/>
<evidence type="ECO:0000259" key="1">
    <source>
        <dbReference type="PROSITE" id="PS51190"/>
    </source>
</evidence>
<dbReference type="GO" id="GO:0016242">
    <property type="term" value="P:negative regulation of macroautophagy"/>
    <property type="evidence" value="ECO:0007669"/>
    <property type="project" value="TreeGrafter"/>
</dbReference>
<name>A0A183ECQ3_9BILA</name>
<dbReference type="Pfam" id="PF02260">
    <property type="entry name" value="FATC"/>
    <property type="match status" value="1"/>
</dbReference>
<dbReference type="EMBL" id="UYRT01087270">
    <property type="protein sequence ID" value="VDN32371.1"/>
    <property type="molecule type" value="Genomic_DNA"/>
</dbReference>
<dbReference type="GO" id="GO:0031929">
    <property type="term" value="P:TOR signaling"/>
    <property type="evidence" value="ECO:0007669"/>
    <property type="project" value="TreeGrafter"/>
</dbReference>